<evidence type="ECO:0000313" key="2">
    <source>
        <dbReference type="Proteomes" id="UP000789860"/>
    </source>
</evidence>
<comment type="caution">
    <text evidence="1">The sequence shown here is derived from an EMBL/GenBank/DDBJ whole genome shotgun (WGS) entry which is preliminary data.</text>
</comment>
<sequence length="825" mass="95010">MKQVEPKQTLSIIIPIALYQRLQQEVGKGKISKFVKETIEEKLEQEKENLGRAYQECYVNNPHLLELAKNFGGDDRKSGKIFTYHFGFKKLKTMLKLFGFQEKAVLEIVEKYEKYLNNRISITIKRIESEEEIPVPFIQILDALTGSGKTVILAKTVGEISKLTSLKPIILWLSKASVVVEQSFDNLTSGGKYHHLLGKSEIIMLSEYQERLLEENETLVLFATVGTFNQKDKEAGNRQIYQLVEAGLVKKVLKLAAYETPMEETVSSLIGDLSQIEEQIKQSNLPQQKPKAIYVLEKCGVKSENIAAYCDLKFAKNYPKPPEFKLFSGGGEKKYQEFTAGDYQHIIFNLGLQEVLRQPKPNITHQLPEMLNTAHFYIQIEKQSAFQEVIEEVNQELQQTAPEIEVKVVSSTEKPELVKVQGDYEVPIIICNRTGYRSITKKYIDEQGNTQQVLREKIGETSRTTARAIFYREITLHKEIIEKINKIVDIYLENSYLEQSSVENYKIPDILLYNPQKSLPFKNSLHERYSQLNKLEKEFVQELDKFSDNVVAIDTSGEHLIQDKTDRKLLNILSSDNRQDQFRGWFNSSLITSVILAGKAPYQQILSHGFVVDEKGHKMSKSLGNVIDPEDIIKQFANMPPELKNEKDLEQELSPADYYILHKLEKIATESQKNYNEYNFNPIYSSLLNFCINDLSSFYFEISKDSLYCDSLYSLRRRQIITTLYYLLKGLLKIISPVLPYLSEEVYHNIPFCFGFAGQESVYLANYSRNLLLAPANEKKIELITDFLLPLRQDVYQALEKARQEKVINANSQAHLIIYLKKESE</sequence>
<proteinExistence type="predicted"/>
<gene>
    <name evidence="1" type="ORF">SCALOS_LOCUS1425</name>
</gene>
<dbReference type="Proteomes" id="UP000789860">
    <property type="component" value="Unassembled WGS sequence"/>
</dbReference>
<dbReference type="EMBL" id="CAJVPM010000977">
    <property type="protein sequence ID" value="CAG8456575.1"/>
    <property type="molecule type" value="Genomic_DNA"/>
</dbReference>
<reference evidence="1" key="1">
    <citation type="submission" date="2021-06" db="EMBL/GenBank/DDBJ databases">
        <authorList>
            <person name="Kallberg Y."/>
            <person name="Tangrot J."/>
            <person name="Rosling A."/>
        </authorList>
    </citation>
    <scope>NUCLEOTIDE SEQUENCE</scope>
    <source>
        <strain evidence="1">AU212A</strain>
    </source>
</reference>
<accession>A0ACA9K6W8</accession>
<protein>
    <submittedName>
        <fullName evidence="1">7222_t:CDS:1</fullName>
    </submittedName>
</protein>
<evidence type="ECO:0000313" key="1">
    <source>
        <dbReference type="EMBL" id="CAG8456575.1"/>
    </source>
</evidence>
<keyword evidence="2" id="KW-1185">Reference proteome</keyword>
<organism evidence="1 2">
    <name type="scientific">Scutellospora calospora</name>
    <dbReference type="NCBI Taxonomy" id="85575"/>
    <lineage>
        <taxon>Eukaryota</taxon>
        <taxon>Fungi</taxon>
        <taxon>Fungi incertae sedis</taxon>
        <taxon>Mucoromycota</taxon>
        <taxon>Glomeromycotina</taxon>
        <taxon>Glomeromycetes</taxon>
        <taxon>Diversisporales</taxon>
        <taxon>Gigasporaceae</taxon>
        <taxon>Scutellospora</taxon>
    </lineage>
</organism>
<name>A0ACA9K6W8_9GLOM</name>